<dbReference type="InterPro" id="IPR044789">
    <property type="entry name" value="Put_A1-4-GlycosylTfrase_plant"/>
</dbReference>
<dbReference type="PANTHER" id="PTHR46781">
    <property type="entry name" value="ALPHA 1,4-GLYCOSYLTRANSFERASE FAMILY PROTEIN"/>
    <property type="match status" value="1"/>
</dbReference>
<dbReference type="Gene3D" id="3.90.550.20">
    <property type="match status" value="1"/>
</dbReference>
<keyword evidence="4" id="KW-1185">Reference proteome</keyword>
<dbReference type="EMBL" id="JAMQYH010000003">
    <property type="protein sequence ID" value="KAJ1694919.1"/>
    <property type="molecule type" value="Genomic_DNA"/>
</dbReference>
<feature type="transmembrane region" description="Helical" evidence="1">
    <location>
        <begin position="38"/>
        <end position="65"/>
    </location>
</feature>
<sequence length="436" mass="49771">MKIQKKRIFQTQHSNQLYIITLISLFMFLAMPKQKKVFSVLFLLPLFLLAIFVTVIIFSGGLHLLCTKNEPICRYLHNSPPKTETTIFLSIKETIPNSPSTNQTSQSAPKMPRKDRLFLRIIHPTARSKLFAQRATEFFNSLNLNNASSCNLTFFMTWISPLKYFGARELVAIESLFKSHQNACLLIISSTMDSSKGVKLLKPFLDNGFQVAAFSPDYEYLVSDTPAETWFDQLRKGEVNPGDVSIGQNLSNLVRLLILYKYGGIYLDTDVIVMKSFDGLRNCIGAQTIDAVTRQWSRLNNAVMVFDKKHPLVLEFIREFASTFDGNKWGHNGPYLVSRVVLRVAGKLSFNVTVLPPIAFYPLDWSRIQVLFQGPINGSHTQWMKQKLYWIQKDSFAVHLWNRESKSMRMEQGSIVARILSDCCLFCNSSIKALLH</sequence>
<reference evidence="3" key="1">
    <citation type="journal article" date="2022" name="Cell">
        <title>Repeat-based holocentromeres influence genome architecture and karyotype evolution.</title>
        <authorList>
            <person name="Hofstatter P.G."/>
            <person name="Thangavel G."/>
            <person name="Lux T."/>
            <person name="Neumann P."/>
            <person name="Vondrak T."/>
            <person name="Novak P."/>
            <person name="Zhang M."/>
            <person name="Costa L."/>
            <person name="Castellani M."/>
            <person name="Scott A."/>
            <person name="Toegelov H."/>
            <person name="Fuchs J."/>
            <person name="Mata-Sucre Y."/>
            <person name="Dias Y."/>
            <person name="Vanzela A.L.L."/>
            <person name="Huettel B."/>
            <person name="Almeida C.C.S."/>
            <person name="Simkova H."/>
            <person name="Souza G."/>
            <person name="Pedrosa-Harand A."/>
            <person name="Macas J."/>
            <person name="Mayer K.F.X."/>
            <person name="Houben A."/>
            <person name="Marques A."/>
        </authorList>
    </citation>
    <scope>NUCLEOTIDE SEQUENCE</scope>
    <source>
        <strain evidence="3">RhyBre1mFocal</strain>
    </source>
</reference>
<dbReference type="InterPro" id="IPR007652">
    <property type="entry name" value="A1-4-GlycosylTfrase_dom"/>
</dbReference>
<dbReference type="InterPro" id="IPR007577">
    <property type="entry name" value="GlycoTrfase_DXD_sugar-bd_CS"/>
</dbReference>
<dbReference type="Pfam" id="PF04572">
    <property type="entry name" value="Gb3_synth"/>
    <property type="match status" value="1"/>
</dbReference>
<evidence type="ECO:0000259" key="2">
    <source>
        <dbReference type="Pfam" id="PF04572"/>
    </source>
</evidence>
<evidence type="ECO:0000313" key="4">
    <source>
        <dbReference type="Proteomes" id="UP001151287"/>
    </source>
</evidence>
<evidence type="ECO:0000313" key="3">
    <source>
        <dbReference type="EMBL" id="KAJ1694919.1"/>
    </source>
</evidence>
<feature type="domain" description="Alpha 1,4-glycosyltransferase" evidence="2">
    <location>
        <begin position="306"/>
        <end position="429"/>
    </location>
</feature>
<dbReference type="PANTHER" id="PTHR46781:SF5">
    <property type="entry name" value="ALPHA 1,4-GLYCOSYLTRANSFERASE FAMILY PROTEIN"/>
    <property type="match status" value="1"/>
</dbReference>
<evidence type="ECO:0000256" key="1">
    <source>
        <dbReference type="SAM" id="Phobius"/>
    </source>
</evidence>
<dbReference type="OrthoDB" id="409543at2759"/>
<dbReference type="InterPro" id="IPR029044">
    <property type="entry name" value="Nucleotide-diphossugar_trans"/>
</dbReference>
<protein>
    <recommendedName>
        <fullName evidence="2">Alpha 1,4-glycosyltransferase domain-containing protein</fullName>
    </recommendedName>
</protein>
<keyword evidence="1" id="KW-1133">Transmembrane helix</keyword>
<gene>
    <name evidence="3" type="ORF">LUZ63_011617</name>
</gene>
<accession>A0A9Q0HQQ0</accession>
<dbReference type="Proteomes" id="UP001151287">
    <property type="component" value="Unassembled WGS sequence"/>
</dbReference>
<keyword evidence="1" id="KW-0472">Membrane</keyword>
<proteinExistence type="predicted"/>
<dbReference type="AlphaFoldDB" id="A0A9Q0HQQ0"/>
<dbReference type="SUPFAM" id="SSF53448">
    <property type="entry name" value="Nucleotide-diphospho-sugar transferases"/>
    <property type="match status" value="1"/>
</dbReference>
<comment type="caution">
    <text evidence="3">The sequence shown here is derived from an EMBL/GenBank/DDBJ whole genome shotgun (WGS) entry which is preliminary data.</text>
</comment>
<name>A0A9Q0HQQ0_9POAL</name>
<dbReference type="Pfam" id="PF04488">
    <property type="entry name" value="Gly_transf_sug"/>
    <property type="match status" value="1"/>
</dbReference>
<organism evidence="3 4">
    <name type="scientific">Rhynchospora breviuscula</name>
    <dbReference type="NCBI Taxonomy" id="2022672"/>
    <lineage>
        <taxon>Eukaryota</taxon>
        <taxon>Viridiplantae</taxon>
        <taxon>Streptophyta</taxon>
        <taxon>Embryophyta</taxon>
        <taxon>Tracheophyta</taxon>
        <taxon>Spermatophyta</taxon>
        <taxon>Magnoliopsida</taxon>
        <taxon>Liliopsida</taxon>
        <taxon>Poales</taxon>
        <taxon>Cyperaceae</taxon>
        <taxon>Cyperoideae</taxon>
        <taxon>Rhynchosporeae</taxon>
        <taxon>Rhynchospora</taxon>
    </lineage>
</organism>
<keyword evidence="1" id="KW-0812">Transmembrane</keyword>